<feature type="signal peptide" evidence="1">
    <location>
        <begin position="1"/>
        <end position="22"/>
    </location>
</feature>
<dbReference type="Proteomes" id="UP000319342">
    <property type="component" value="Chromosome"/>
</dbReference>
<keyword evidence="1" id="KW-0732">Signal</keyword>
<sequence length="348" mass="37109" precursor="true">MRSTTILSAILISAASAATLQAQSTVRPVPRIPLPLDWRAADSAETPVFTAVDSAASNGSTQVRAARFERGPVLAEPTLERRVEVEAFGSLLPGAMVETGGGDVSTARFGWRARLLQQTDGGGTLGIEFENEAAFYDFGLSSPIVGTDTDPFNDVYRTRLASTYYGRVASDLSYFHGFEITIAGEPETGLADSTILGGTSGLAFHASENVQITGGLMAFTRLEDDAVLLPFIGLDWQVNESLRITAEGNRVALDAQLNDAVDLEVYAVYDQRQFRLEDGGGLTAPAFRDEQIDLGATLGLAVGEDTRIEFGVGFTAWRELTTLADGATVLEVELDPQPFASIGLTVGF</sequence>
<feature type="chain" id="PRO_5021784674" evidence="1">
    <location>
        <begin position="23"/>
        <end position="348"/>
    </location>
</feature>
<dbReference type="OrthoDB" id="9757546at2"/>
<gene>
    <name evidence="2" type="ORF">Pla163_23750</name>
</gene>
<keyword evidence="3" id="KW-1185">Reference proteome</keyword>
<evidence type="ECO:0000313" key="2">
    <source>
        <dbReference type="EMBL" id="QDU85247.1"/>
    </source>
</evidence>
<dbReference type="EMBL" id="CP036290">
    <property type="protein sequence ID" value="QDU85247.1"/>
    <property type="molecule type" value="Genomic_DNA"/>
</dbReference>
<reference evidence="2 3" key="1">
    <citation type="submission" date="2019-02" db="EMBL/GenBank/DDBJ databases">
        <title>Deep-cultivation of Planctomycetes and their phenomic and genomic characterization uncovers novel biology.</title>
        <authorList>
            <person name="Wiegand S."/>
            <person name="Jogler M."/>
            <person name="Boedeker C."/>
            <person name="Pinto D."/>
            <person name="Vollmers J."/>
            <person name="Rivas-Marin E."/>
            <person name="Kohn T."/>
            <person name="Peeters S.H."/>
            <person name="Heuer A."/>
            <person name="Rast P."/>
            <person name="Oberbeckmann S."/>
            <person name="Bunk B."/>
            <person name="Jeske O."/>
            <person name="Meyerdierks A."/>
            <person name="Storesund J.E."/>
            <person name="Kallscheuer N."/>
            <person name="Luecker S."/>
            <person name="Lage O.M."/>
            <person name="Pohl T."/>
            <person name="Merkel B.J."/>
            <person name="Hornburger P."/>
            <person name="Mueller R.-W."/>
            <person name="Bruemmer F."/>
            <person name="Labrenz M."/>
            <person name="Spormann A.M."/>
            <person name="Op den Camp H."/>
            <person name="Overmann J."/>
            <person name="Amann R."/>
            <person name="Jetten M.S.M."/>
            <person name="Mascher T."/>
            <person name="Medema M.H."/>
            <person name="Devos D.P."/>
            <person name="Kaster A.-K."/>
            <person name="Ovreas L."/>
            <person name="Rohde M."/>
            <person name="Galperin M.Y."/>
            <person name="Jogler C."/>
        </authorList>
    </citation>
    <scope>NUCLEOTIDE SEQUENCE [LARGE SCALE GENOMIC DNA]</scope>
    <source>
        <strain evidence="2 3">Pla163</strain>
    </source>
</reference>
<proteinExistence type="predicted"/>
<accession>A0A518D1A6</accession>
<name>A0A518D1A6_9BACT</name>
<dbReference type="AlphaFoldDB" id="A0A518D1A6"/>
<evidence type="ECO:0000256" key="1">
    <source>
        <dbReference type="SAM" id="SignalP"/>
    </source>
</evidence>
<evidence type="ECO:0000313" key="3">
    <source>
        <dbReference type="Proteomes" id="UP000319342"/>
    </source>
</evidence>
<protein>
    <submittedName>
        <fullName evidence="2">Uncharacterized protein</fullName>
    </submittedName>
</protein>
<dbReference type="RefSeq" id="WP_145188252.1">
    <property type="nucleotide sequence ID" value="NZ_CP036290.1"/>
</dbReference>
<organism evidence="2 3">
    <name type="scientific">Rohdeia mirabilis</name>
    <dbReference type="NCBI Taxonomy" id="2528008"/>
    <lineage>
        <taxon>Bacteria</taxon>
        <taxon>Pseudomonadati</taxon>
        <taxon>Planctomycetota</taxon>
        <taxon>Planctomycetia</taxon>
        <taxon>Planctomycetia incertae sedis</taxon>
        <taxon>Rohdeia</taxon>
    </lineage>
</organism>